<reference evidence="4" key="1">
    <citation type="submission" date="2016-10" db="EMBL/GenBank/DDBJ databases">
        <authorList>
            <person name="Varghese N."/>
            <person name="Submissions S."/>
        </authorList>
    </citation>
    <scope>NUCLEOTIDE SEQUENCE [LARGE SCALE GENOMIC DNA]</scope>
    <source>
        <strain evidence="4">CECT 8338</strain>
    </source>
</reference>
<dbReference type="Gene3D" id="2.60.40.2200">
    <property type="match status" value="1"/>
</dbReference>
<dbReference type="Proteomes" id="UP000243924">
    <property type="component" value="Chromosome I"/>
</dbReference>
<dbReference type="PROSITE" id="PS51257">
    <property type="entry name" value="PROKAR_LIPOPROTEIN"/>
    <property type="match status" value="1"/>
</dbReference>
<dbReference type="Pfam" id="PF18067">
    <property type="entry name" value="Lipase_C"/>
    <property type="match status" value="1"/>
</dbReference>
<dbReference type="Gene3D" id="3.40.50.1820">
    <property type="entry name" value="alpha/beta hydrolase"/>
    <property type="match status" value="1"/>
</dbReference>
<dbReference type="RefSeq" id="WP_092383556.1">
    <property type="nucleotide sequence ID" value="NZ_LT629787.1"/>
</dbReference>
<dbReference type="InterPro" id="IPR040664">
    <property type="entry name" value="AFL_C"/>
</dbReference>
<evidence type="ECO:0000313" key="4">
    <source>
        <dbReference type="Proteomes" id="UP000243924"/>
    </source>
</evidence>
<dbReference type="InterPro" id="IPR002918">
    <property type="entry name" value="Lipase_EstA/Esterase_EstB"/>
</dbReference>
<keyword evidence="4" id="KW-1185">Reference proteome</keyword>
<protein>
    <submittedName>
        <fullName evidence="3">Uncharacterized protein</fullName>
    </submittedName>
</protein>
<sequence length="471" mass="50400">MSRLYAYNMPKGRSLPSLVMLAVSALTLSGCLSGSSGSSSSDELAPAMPELDAERVRPLVFVHGLAGSGSQYQTQALRFASNGYPEDLVHAFEYSTASLPEVIAAASGSQAAPLDAFIDNLLATHDQEQVYLACHSLGVTVCSNYLGNPDHAAKVAGFVGIDGATNETCPGDVPCMGVYVNEAAELGENNLYLPDETHVQVATSEASFAGQFEFFTGVEPARTQILPVDGDISVSGRAVLFPANSGAAGTTLNVWSIDPATGDRQGSDPLATADIDATGEWGPFNLQAGDHYEFQLLRPGRAEHHFYRQPFLRNANLVRFNTSPAGSDIETNTHTGSDHAALVISRDMEWWGDRGEDTDRLEIATTSALWPDEEPFDVLTNIDVNNVIGIHVHDAESHPAITSGELLPYFPDQPFQSGVDVNMPATSPPDGVITVTSYPRGDSSRPQVFNVPNRASASHRVSLIFNDFVQD</sequence>
<dbReference type="InterPro" id="IPR029058">
    <property type="entry name" value="AB_hydrolase_fold"/>
</dbReference>
<dbReference type="OrthoDB" id="8871309at2"/>
<proteinExistence type="predicted"/>
<dbReference type="EMBL" id="LT629787">
    <property type="protein sequence ID" value="SDT90447.1"/>
    <property type="molecule type" value="Genomic_DNA"/>
</dbReference>
<dbReference type="Pfam" id="PF01674">
    <property type="entry name" value="Lipase_2"/>
    <property type="match status" value="1"/>
</dbReference>
<dbReference type="GO" id="GO:0016042">
    <property type="term" value="P:lipid catabolic process"/>
    <property type="evidence" value="ECO:0007669"/>
    <property type="project" value="InterPro"/>
</dbReference>
<dbReference type="InterPro" id="IPR049036">
    <property type="entry name" value="AF_1763-like_C"/>
</dbReference>
<dbReference type="Pfam" id="PF21768">
    <property type="entry name" value="AF_1763-like_C"/>
    <property type="match status" value="1"/>
</dbReference>
<gene>
    <name evidence="3" type="ORF">SAMN05216210_0364</name>
</gene>
<feature type="domain" description="AF-1763-like C-terminal" evidence="2">
    <location>
        <begin position="345"/>
        <end position="467"/>
    </location>
</feature>
<name>A0A1H2E5Q0_9GAMM</name>
<organism evidence="3 4">
    <name type="scientific">Halopseudomonas salegens</name>
    <dbReference type="NCBI Taxonomy" id="1434072"/>
    <lineage>
        <taxon>Bacteria</taxon>
        <taxon>Pseudomonadati</taxon>
        <taxon>Pseudomonadota</taxon>
        <taxon>Gammaproteobacteria</taxon>
        <taxon>Pseudomonadales</taxon>
        <taxon>Pseudomonadaceae</taxon>
        <taxon>Halopseudomonas</taxon>
    </lineage>
</organism>
<dbReference type="SUPFAM" id="SSF53474">
    <property type="entry name" value="alpha/beta-Hydrolases"/>
    <property type="match status" value="1"/>
</dbReference>
<evidence type="ECO:0000259" key="1">
    <source>
        <dbReference type="Pfam" id="PF18067"/>
    </source>
</evidence>
<dbReference type="Gene3D" id="2.60.40.2190">
    <property type="match status" value="1"/>
</dbReference>
<evidence type="ECO:0000313" key="3">
    <source>
        <dbReference type="EMBL" id="SDT90447.1"/>
    </source>
</evidence>
<evidence type="ECO:0000259" key="2">
    <source>
        <dbReference type="Pfam" id="PF21768"/>
    </source>
</evidence>
<dbReference type="AlphaFoldDB" id="A0A1H2E5Q0"/>
<accession>A0A1H2E5Q0</accession>
<dbReference type="STRING" id="1434072.SAMN05216210_0364"/>
<feature type="domain" description="AFL C-terminal" evidence="1">
    <location>
        <begin position="231"/>
        <end position="323"/>
    </location>
</feature>
<dbReference type="GO" id="GO:0016787">
    <property type="term" value="F:hydrolase activity"/>
    <property type="evidence" value="ECO:0007669"/>
    <property type="project" value="InterPro"/>
</dbReference>